<evidence type="ECO:0000256" key="7">
    <source>
        <dbReference type="PROSITE-ProRule" id="PRU01373"/>
    </source>
</evidence>
<sequence length="187" mass="20828">MNVTHERSQEREGAVSADFVAFGDGRFLLAGRETRCSVGRSGIIAGKDKREGDGFSPAGTWPMRRVFYRPDRLDAPKTLLPLVPLTPEDGWCDAPEDPLYNRWVKLPYSASHENLWLEDHVYDVIVELGYNDDPPVPPLGSAIFLHLARPDWGPTAGCVAVTLDDMLEILRLSARGSEIEIRLQDQG</sequence>
<keyword evidence="4 7" id="KW-0133">Cell shape</keyword>
<comment type="pathway">
    <text evidence="1 7">Cell wall biogenesis; peptidoglycan biosynthesis.</text>
</comment>
<protein>
    <recommendedName>
        <fullName evidence="8">L,D-TPase catalytic domain-containing protein</fullName>
    </recommendedName>
</protein>
<evidence type="ECO:0000259" key="8">
    <source>
        <dbReference type="PROSITE" id="PS52029"/>
    </source>
</evidence>
<evidence type="ECO:0000256" key="1">
    <source>
        <dbReference type="ARBA" id="ARBA00004752"/>
    </source>
</evidence>
<dbReference type="AlphaFoldDB" id="A0A3B9GY41"/>
<dbReference type="Proteomes" id="UP000259610">
    <property type="component" value="Unassembled WGS sequence"/>
</dbReference>
<dbReference type="EMBL" id="DMAN01000208">
    <property type="protein sequence ID" value="HAE27371.1"/>
    <property type="molecule type" value="Genomic_DNA"/>
</dbReference>
<comment type="similarity">
    <text evidence="2">Belongs to the YkuD family.</text>
</comment>
<keyword evidence="5 7" id="KW-0573">Peptidoglycan synthesis</keyword>
<evidence type="ECO:0000256" key="6">
    <source>
        <dbReference type="ARBA" id="ARBA00023316"/>
    </source>
</evidence>
<keyword evidence="6 7" id="KW-0961">Cell wall biogenesis/degradation</keyword>
<dbReference type="GO" id="GO:0008360">
    <property type="term" value="P:regulation of cell shape"/>
    <property type="evidence" value="ECO:0007669"/>
    <property type="project" value="UniProtKB-UniRule"/>
</dbReference>
<dbReference type="SUPFAM" id="SSF141523">
    <property type="entry name" value="L,D-transpeptidase catalytic domain-like"/>
    <property type="match status" value="1"/>
</dbReference>
<reference evidence="9 10" key="1">
    <citation type="journal article" date="2018" name="Nat. Biotechnol.">
        <title>A standardized bacterial taxonomy based on genome phylogeny substantially revises the tree of life.</title>
        <authorList>
            <person name="Parks D.H."/>
            <person name="Chuvochina M."/>
            <person name="Waite D.W."/>
            <person name="Rinke C."/>
            <person name="Skarshewski A."/>
            <person name="Chaumeil P.A."/>
            <person name="Hugenholtz P."/>
        </authorList>
    </citation>
    <scope>NUCLEOTIDE SEQUENCE [LARGE SCALE GENOMIC DNA]</scope>
    <source>
        <strain evidence="9">UBA8733</strain>
    </source>
</reference>
<evidence type="ECO:0000313" key="10">
    <source>
        <dbReference type="Proteomes" id="UP000259610"/>
    </source>
</evidence>
<dbReference type="PANTHER" id="PTHR38589:SF1">
    <property type="entry name" value="BLR0621 PROTEIN"/>
    <property type="match status" value="1"/>
</dbReference>
<dbReference type="Pfam" id="PF03734">
    <property type="entry name" value="YkuD"/>
    <property type="match status" value="1"/>
</dbReference>
<comment type="caution">
    <text evidence="9">The sequence shown here is derived from an EMBL/GenBank/DDBJ whole genome shotgun (WGS) entry which is preliminary data.</text>
</comment>
<feature type="domain" description="L,D-TPase catalytic" evidence="8">
    <location>
        <begin position="8"/>
        <end position="182"/>
    </location>
</feature>
<dbReference type="GO" id="GO:0016740">
    <property type="term" value="F:transferase activity"/>
    <property type="evidence" value="ECO:0007669"/>
    <property type="project" value="UniProtKB-KW"/>
</dbReference>
<evidence type="ECO:0000256" key="5">
    <source>
        <dbReference type="ARBA" id="ARBA00022984"/>
    </source>
</evidence>
<evidence type="ECO:0000256" key="4">
    <source>
        <dbReference type="ARBA" id="ARBA00022960"/>
    </source>
</evidence>
<gene>
    <name evidence="9" type="ORF">DCG58_09445</name>
</gene>
<dbReference type="PROSITE" id="PS52029">
    <property type="entry name" value="LD_TPASE"/>
    <property type="match status" value="1"/>
</dbReference>
<dbReference type="UniPathway" id="UPA00219"/>
<evidence type="ECO:0000313" key="9">
    <source>
        <dbReference type="EMBL" id="HAE27371.1"/>
    </source>
</evidence>
<organism evidence="9 10">
    <name type="scientific">Hyphomonas adhaerens</name>
    <dbReference type="NCBI Taxonomy" id="81029"/>
    <lineage>
        <taxon>Bacteria</taxon>
        <taxon>Pseudomonadati</taxon>
        <taxon>Pseudomonadota</taxon>
        <taxon>Alphaproteobacteria</taxon>
        <taxon>Hyphomonadales</taxon>
        <taxon>Hyphomonadaceae</taxon>
        <taxon>Hyphomonas</taxon>
    </lineage>
</organism>
<feature type="active site" description="Nucleophile" evidence="7">
    <location>
        <position position="158"/>
    </location>
</feature>
<name>A0A3B9GY41_9PROT</name>
<evidence type="ECO:0000256" key="3">
    <source>
        <dbReference type="ARBA" id="ARBA00022679"/>
    </source>
</evidence>
<dbReference type="PANTHER" id="PTHR38589">
    <property type="entry name" value="BLR0621 PROTEIN"/>
    <property type="match status" value="1"/>
</dbReference>
<accession>A0A3B9GY41</accession>
<dbReference type="InterPro" id="IPR005490">
    <property type="entry name" value="LD_TPept_cat_dom"/>
</dbReference>
<keyword evidence="3" id="KW-0808">Transferase</keyword>
<dbReference type="GO" id="GO:0071555">
    <property type="term" value="P:cell wall organization"/>
    <property type="evidence" value="ECO:0007669"/>
    <property type="project" value="UniProtKB-UniRule"/>
</dbReference>
<dbReference type="InterPro" id="IPR038063">
    <property type="entry name" value="Transpep_catalytic_dom"/>
</dbReference>
<dbReference type="CDD" id="cd16913">
    <property type="entry name" value="YkuD_like"/>
    <property type="match status" value="1"/>
</dbReference>
<evidence type="ECO:0000256" key="2">
    <source>
        <dbReference type="ARBA" id="ARBA00005992"/>
    </source>
</evidence>
<dbReference type="GO" id="GO:0004180">
    <property type="term" value="F:carboxypeptidase activity"/>
    <property type="evidence" value="ECO:0007669"/>
    <property type="project" value="UniProtKB-ARBA"/>
</dbReference>
<proteinExistence type="inferred from homology"/>
<feature type="active site" description="Proton donor/acceptor" evidence="7">
    <location>
        <position position="146"/>
    </location>
</feature>
<dbReference type="GO" id="GO:0009252">
    <property type="term" value="P:peptidoglycan biosynthetic process"/>
    <property type="evidence" value="ECO:0007669"/>
    <property type="project" value="UniProtKB-UniPathway"/>
</dbReference>